<dbReference type="GeneID" id="54560424"/>
<evidence type="ECO:0000313" key="3">
    <source>
        <dbReference type="Proteomes" id="UP000799537"/>
    </source>
</evidence>
<feature type="compositionally biased region" description="Low complexity" evidence="1">
    <location>
        <begin position="36"/>
        <end position="64"/>
    </location>
</feature>
<sequence length="146" mass="16203">MAATAATGEWAARMQKRRDFELTFLRRPSETESHSLSESTHSSSATTTITTTTSPASPESTHSAKTSTSFDQVHALRLQLQRNAVQIEANEARMRELEGKDTRMGADLQERLSSVSEVNRELSLLREMLARAERVSRGEFGVGFDS</sequence>
<evidence type="ECO:0000256" key="1">
    <source>
        <dbReference type="SAM" id="MobiDB-lite"/>
    </source>
</evidence>
<feature type="region of interest" description="Disordered" evidence="1">
    <location>
        <begin position="23"/>
        <end position="70"/>
    </location>
</feature>
<dbReference type="EMBL" id="ML993600">
    <property type="protein sequence ID" value="KAF2165401.1"/>
    <property type="molecule type" value="Genomic_DNA"/>
</dbReference>
<dbReference type="Proteomes" id="UP000799537">
    <property type="component" value="Unassembled WGS sequence"/>
</dbReference>
<accession>A0A6A6CE93</accession>
<gene>
    <name evidence="2" type="ORF">M409DRAFT_24251</name>
</gene>
<protein>
    <submittedName>
        <fullName evidence="2">Uncharacterized protein</fullName>
    </submittedName>
</protein>
<organism evidence="2 3">
    <name type="scientific">Zasmidium cellare ATCC 36951</name>
    <dbReference type="NCBI Taxonomy" id="1080233"/>
    <lineage>
        <taxon>Eukaryota</taxon>
        <taxon>Fungi</taxon>
        <taxon>Dikarya</taxon>
        <taxon>Ascomycota</taxon>
        <taxon>Pezizomycotina</taxon>
        <taxon>Dothideomycetes</taxon>
        <taxon>Dothideomycetidae</taxon>
        <taxon>Mycosphaerellales</taxon>
        <taxon>Mycosphaerellaceae</taxon>
        <taxon>Zasmidium</taxon>
    </lineage>
</organism>
<proteinExistence type="predicted"/>
<dbReference type="RefSeq" id="XP_033666290.1">
    <property type="nucleotide sequence ID" value="XM_033807152.1"/>
</dbReference>
<reference evidence="2" key="1">
    <citation type="journal article" date="2020" name="Stud. Mycol.">
        <title>101 Dothideomycetes genomes: a test case for predicting lifestyles and emergence of pathogens.</title>
        <authorList>
            <person name="Haridas S."/>
            <person name="Albert R."/>
            <person name="Binder M."/>
            <person name="Bloem J."/>
            <person name="Labutti K."/>
            <person name="Salamov A."/>
            <person name="Andreopoulos B."/>
            <person name="Baker S."/>
            <person name="Barry K."/>
            <person name="Bills G."/>
            <person name="Bluhm B."/>
            <person name="Cannon C."/>
            <person name="Castanera R."/>
            <person name="Culley D."/>
            <person name="Daum C."/>
            <person name="Ezra D."/>
            <person name="Gonzalez J."/>
            <person name="Henrissat B."/>
            <person name="Kuo A."/>
            <person name="Liang C."/>
            <person name="Lipzen A."/>
            <person name="Lutzoni F."/>
            <person name="Magnuson J."/>
            <person name="Mondo S."/>
            <person name="Nolan M."/>
            <person name="Ohm R."/>
            <person name="Pangilinan J."/>
            <person name="Park H.-J."/>
            <person name="Ramirez L."/>
            <person name="Alfaro M."/>
            <person name="Sun H."/>
            <person name="Tritt A."/>
            <person name="Yoshinaga Y."/>
            <person name="Zwiers L.-H."/>
            <person name="Turgeon B."/>
            <person name="Goodwin S."/>
            <person name="Spatafora J."/>
            <person name="Crous P."/>
            <person name="Grigoriev I."/>
        </authorList>
    </citation>
    <scope>NUCLEOTIDE SEQUENCE</scope>
    <source>
        <strain evidence="2">ATCC 36951</strain>
    </source>
</reference>
<name>A0A6A6CE93_ZASCE</name>
<keyword evidence="3" id="KW-1185">Reference proteome</keyword>
<dbReference type="AlphaFoldDB" id="A0A6A6CE93"/>
<dbReference type="OrthoDB" id="3648272at2759"/>
<evidence type="ECO:0000313" key="2">
    <source>
        <dbReference type="EMBL" id="KAF2165401.1"/>
    </source>
</evidence>